<evidence type="ECO:0000256" key="2">
    <source>
        <dbReference type="ARBA" id="ARBA00022827"/>
    </source>
</evidence>
<dbReference type="InterPro" id="IPR016169">
    <property type="entry name" value="FAD-bd_PCMH_sub2"/>
</dbReference>
<accession>A0A9X3TYI1</accession>
<dbReference type="AlphaFoldDB" id="A0A9X3TYI1"/>
<evidence type="ECO:0000313" key="5">
    <source>
        <dbReference type="EMBL" id="MDA5194128.1"/>
    </source>
</evidence>
<reference evidence="5" key="2">
    <citation type="journal article" date="2023" name="Syst. Appl. Microbiol.">
        <title>Govania unica gen. nov., sp. nov., a rare biosphere bacterium that represents a novel family in the class Alphaproteobacteria.</title>
        <authorList>
            <person name="Vandamme P."/>
            <person name="Peeters C."/>
            <person name="Hettiarachchi A."/>
            <person name="Cnockaert M."/>
            <person name="Carlier A."/>
        </authorList>
    </citation>
    <scope>NUCLEOTIDE SEQUENCE</scope>
    <source>
        <strain evidence="5">LMG 31809</strain>
    </source>
</reference>
<protein>
    <submittedName>
        <fullName evidence="5">FAD binding domain-containing protein</fullName>
    </submittedName>
</protein>
<reference evidence="5" key="1">
    <citation type="submission" date="2022-08" db="EMBL/GenBank/DDBJ databases">
        <authorList>
            <person name="Vandamme P."/>
            <person name="Hettiarachchi A."/>
            <person name="Peeters C."/>
            <person name="Cnockaert M."/>
            <person name="Carlier A."/>
        </authorList>
    </citation>
    <scope>NUCLEOTIDE SEQUENCE</scope>
    <source>
        <strain evidence="5">LMG 31809</strain>
    </source>
</reference>
<dbReference type="GO" id="GO:0016491">
    <property type="term" value="F:oxidoreductase activity"/>
    <property type="evidence" value="ECO:0007669"/>
    <property type="project" value="UniProtKB-KW"/>
</dbReference>
<name>A0A9X3TYI1_9PROT</name>
<gene>
    <name evidence="5" type="ORF">NYP16_09220</name>
</gene>
<comment type="caution">
    <text evidence="5">The sequence shown here is derived from an EMBL/GenBank/DDBJ whole genome shotgun (WGS) entry which is preliminary data.</text>
</comment>
<dbReference type="Gene3D" id="3.30.465.10">
    <property type="match status" value="1"/>
</dbReference>
<proteinExistence type="predicted"/>
<dbReference type="SUPFAM" id="SSF56176">
    <property type="entry name" value="FAD-binding/transporter-associated domain-like"/>
    <property type="match status" value="1"/>
</dbReference>
<keyword evidence="1" id="KW-0285">Flavoprotein</keyword>
<dbReference type="Proteomes" id="UP001141619">
    <property type="component" value="Unassembled WGS sequence"/>
</dbReference>
<keyword evidence="2" id="KW-0274">FAD</keyword>
<dbReference type="GO" id="GO:0071949">
    <property type="term" value="F:FAD binding"/>
    <property type="evidence" value="ECO:0007669"/>
    <property type="project" value="InterPro"/>
</dbReference>
<dbReference type="EMBL" id="JANWOI010000003">
    <property type="protein sequence ID" value="MDA5194128.1"/>
    <property type="molecule type" value="Genomic_DNA"/>
</dbReference>
<dbReference type="PANTHER" id="PTHR42659:SF2">
    <property type="entry name" value="XANTHINE DEHYDROGENASE SUBUNIT C-RELATED"/>
    <property type="match status" value="1"/>
</dbReference>
<dbReference type="InterPro" id="IPR051312">
    <property type="entry name" value="Diverse_Substr_Oxidored"/>
</dbReference>
<evidence type="ECO:0000256" key="1">
    <source>
        <dbReference type="ARBA" id="ARBA00022630"/>
    </source>
</evidence>
<keyword evidence="6" id="KW-1185">Reference proteome</keyword>
<evidence type="ECO:0000259" key="4">
    <source>
        <dbReference type="PROSITE" id="PS51387"/>
    </source>
</evidence>
<dbReference type="SUPFAM" id="SSF55447">
    <property type="entry name" value="CO dehydrogenase flavoprotein C-terminal domain-like"/>
    <property type="match status" value="1"/>
</dbReference>
<evidence type="ECO:0000256" key="3">
    <source>
        <dbReference type="ARBA" id="ARBA00023002"/>
    </source>
</evidence>
<sequence length="258" mass="27359">MGYEAPLSLAGVREVLARDAGDWLLVAGGQSLLPHLARQALAADYVAPGRLLDLTRVVELREWRLADGVLFLGAGLTVAELLGLEAVRRLPVLVQALGHIGNVTIRNRATVGGCLAWADARAELPLVALLYGGTVVTLRGRVAMADFILGPNKTALAPGDVILGLELPLGDEAGAFLELMPRRSFGRAVVSLAGLRTEQGLRLALGGLVDRPVCGHGGTEWIDEVAGRYPALGDPVFPLEYRRAMAERLVTRLEGVLA</sequence>
<dbReference type="InterPro" id="IPR016166">
    <property type="entry name" value="FAD-bd_PCMH"/>
</dbReference>
<dbReference type="InterPro" id="IPR036318">
    <property type="entry name" value="FAD-bd_PCMH-like_sf"/>
</dbReference>
<organism evidence="5 6">
    <name type="scientific">Govanella unica</name>
    <dbReference type="NCBI Taxonomy" id="2975056"/>
    <lineage>
        <taxon>Bacteria</taxon>
        <taxon>Pseudomonadati</taxon>
        <taxon>Pseudomonadota</taxon>
        <taxon>Alphaproteobacteria</taxon>
        <taxon>Emcibacterales</taxon>
        <taxon>Govanellaceae</taxon>
        <taxon>Govanella</taxon>
    </lineage>
</organism>
<dbReference type="PANTHER" id="PTHR42659">
    <property type="entry name" value="XANTHINE DEHYDROGENASE SUBUNIT C-RELATED"/>
    <property type="match status" value="1"/>
</dbReference>
<dbReference type="InterPro" id="IPR036683">
    <property type="entry name" value="CO_DH_flav_C_dom_sf"/>
</dbReference>
<evidence type="ECO:0000313" key="6">
    <source>
        <dbReference type="Proteomes" id="UP001141619"/>
    </source>
</evidence>
<keyword evidence="3" id="KW-0560">Oxidoreductase</keyword>
<feature type="domain" description="FAD-binding PCMH-type" evidence="4">
    <location>
        <begin position="1"/>
        <end position="172"/>
    </location>
</feature>
<dbReference type="RefSeq" id="WP_274943832.1">
    <property type="nucleotide sequence ID" value="NZ_JANWOI010000003.1"/>
</dbReference>
<dbReference type="PROSITE" id="PS51387">
    <property type="entry name" value="FAD_PCMH"/>
    <property type="match status" value="1"/>
</dbReference>
<dbReference type="InterPro" id="IPR002346">
    <property type="entry name" value="Mopterin_DH_FAD-bd"/>
</dbReference>
<dbReference type="Pfam" id="PF00941">
    <property type="entry name" value="FAD_binding_5"/>
    <property type="match status" value="1"/>
</dbReference>